<organism evidence="3 4">
    <name type="scientific">Streptomyces cyaneochromogenes</name>
    <dbReference type="NCBI Taxonomy" id="2496836"/>
    <lineage>
        <taxon>Bacteria</taxon>
        <taxon>Bacillati</taxon>
        <taxon>Actinomycetota</taxon>
        <taxon>Actinomycetes</taxon>
        <taxon>Kitasatosporales</taxon>
        <taxon>Streptomycetaceae</taxon>
        <taxon>Streptomyces</taxon>
    </lineage>
</organism>
<evidence type="ECO:0000313" key="3">
    <source>
        <dbReference type="EMBL" id="AZQ39650.1"/>
    </source>
</evidence>
<evidence type="ECO:0008006" key="5">
    <source>
        <dbReference type="Google" id="ProtNLM"/>
    </source>
</evidence>
<keyword evidence="2" id="KW-0472">Membrane</keyword>
<feature type="transmembrane region" description="Helical" evidence="2">
    <location>
        <begin position="52"/>
        <end position="74"/>
    </location>
</feature>
<evidence type="ECO:0000256" key="1">
    <source>
        <dbReference type="SAM" id="MobiDB-lite"/>
    </source>
</evidence>
<feature type="transmembrane region" description="Helical" evidence="2">
    <location>
        <begin position="106"/>
        <end position="128"/>
    </location>
</feature>
<reference evidence="3 4" key="1">
    <citation type="journal article" date="2019" name="Int. J. Syst. Evol. Microbiol.">
        <title>Streptomyces cyaneochromogenes sp. nov., a blue pigment-producing actinomycete from manganese-contaminated soil.</title>
        <authorList>
            <person name="Tang X."/>
            <person name="Zhao J."/>
            <person name="Li K."/>
            <person name="Chen Z."/>
            <person name="Sun Y."/>
            <person name="Gao J."/>
        </authorList>
    </citation>
    <scope>NUCLEOTIDE SEQUENCE [LARGE SCALE GENOMIC DNA]</scope>
    <source>
        <strain evidence="3 4">MK-45</strain>
    </source>
</reference>
<protein>
    <recommendedName>
        <fullName evidence="5">DUF2637 domain-containing protein</fullName>
    </recommendedName>
</protein>
<dbReference type="AlphaFoldDB" id="A0A3Q9EZF6"/>
<keyword evidence="4" id="KW-1185">Reference proteome</keyword>
<dbReference type="KEGG" id="scya:EJ357_44630"/>
<gene>
    <name evidence="3" type="ORF">EJ357_44630</name>
</gene>
<accession>A0A3Q9EZF6</accession>
<keyword evidence="2" id="KW-1133">Transmembrane helix</keyword>
<feature type="transmembrane region" description="Helical" evidence="2">
    <location>
        <begin position="81"/>
        <end position="100"/>
    </location>
</feature>
<feature type="region of interest" description="Disordered" evidence="1">
    <location>
        <begin position="186"/>
        <end position="209"/>
    </location>
</feature>
<evidence type="ECO:0000256" key="2">
    <source>
        <dbReference type="SAM" id="Phobius"/>
    </source>
</evidence>
<keyword evidence="2" id="KW-0812">Transmembrane</keyword>
<dbReference type="RefSeq" id="WP_126398130.1">
    <property type="nucleotide sequence ID" value="NZ_CP034539.1"/>
</dbReference>
<feature type="transmembrane region" description="Helical" evidence="2">
    <location>
        <begin position="20"/>
        <end position="40"/>
    </location>
</feature>
<sequence length="261" mass="27851">MLAPMPVKERKARRPIAEVFPDFALFVLGVAGLVLSGWSLSTLLHDQAGAPWPVALFAVAVFDVVAMAACFLVYQRRADPWAAAGARLTMTGALVASAVVNGAHGYALGGWTTAAVLAAAPLAFEVVFELRHRTLTGLIWVLFRKEAMTRLKLDAWERIAVPLENGDRFTVSGRPAEAAATVERIRNGSAQPRPSQAQLTTQEPGSAQLTEPAAQVDELARRLNGGERLTKSSAAKVLGVSEATAGRRLREAKDRVGGGYL</sequence>
<evidence type="ECO:0000313" key="4">
    <source>
        <dbReference type="Proteomes" id="UP000280298"/>
    </source>
</evidence>
<proteinExistence type="predicted"/>
<name>A0A3Q9EZF6_9ACTN</name>
<feature type="compositionally biased region" description="Polar residues" evidence="1">
    <location>
        <begin position="188"/>
        <end position="209"/>
    </location>
</feature>
<dbReference type="EMBL" id="CP034539">
    <property type="protein sequence ID" value="AZQ39650.1"/>
    <property type="molecule type" value="Genomic_DNA"/>
</dbReference>
<dbReference type="Proteomes" id="UP000280298">
    <property type="component" value="Chromosome"/>
</dbReference>